<keyword evidence="10" id="KW-0325">Glycoprotein</keyword>
<keyword evidence="9 11" id="KW-0472">Membrane</keyword>
<dbReference type="InterPro" id="IPR050173">
    <property type="entry name" value="ABC_transporter_C-like"/>
</dbReference>
<evidence type="ECO:0000259" key="13">
    <source>
        <dbReference type="PROSITE" id="PS50929"/>
    </source>
</evidence>
<dbReference type="PROSITE" id="PS50893">
    <property type="entry name" value="ABC_TRANSPORTER_2"/>
    <property type="match status" value="2"/>
</dbReference>
<dbReference type="FunFam" id="1.20.1560.10:FF:000055">
    <property type="entry name" value="ABC multidrug transporter (Eurofung)"/>
    <property type="match status" value="1"/>
</dbReference>
<dbReference type="FunFam" id="1.20.1560.10:FF:000066">
    <property type="entry name" value="ABC multidrug transporter (Eurofung)"/>
    <property type="match status" value="1"/>
</dbReference>
<dbReference type="SUPFAM" id="SSF90123">
    <property type="entry name" value="ABC transporter transmembrane region"/>
    <property type="match status" value="2"/>
</dbReference>
<evidence type="ECO:0000256" key="8">
    <source>
        <dbReference type="ARBA" id="ARBA00022989"/>
    </source>
</evidence>
<sequence length="1503" mass="166686">MANYTECAVIDRSFGPYAHSCRGGFDFTVLFEESILTLAPIALIIIISPFHIYRLLKKEKKVVPNALGVLKLIVSIVYAGLQIALLAALATPRSFRTQFTIPSAVLLIAGSVLLCLLSYFEHHRTVKPSLLLTVYLLISLAFDAARCRTFWLHNRNQTLSILFSTNVAVKLLFLNLEVHSKRDILLPKFATYPPEATSSDLNRWFFWWQNSLFLQGFTKNLSVDDLFPLDKQFASETLQNLFQPAWDQITKKSPHSLFFMVLNKLKGPVFATVLPRIALTAFSFCQPFLVERAVLLSQEPVTPSSRKIGYGMIGAYFIVYIGIAITMGQYQHLSYRAITMVRGGVISLLYKKAGNMSLLNVDPSSSVTLMSADVERIVLGMQSMHEIWSNSIEIGVAIYLLKRQLGLACLVPVGVAIVSLIGSMVIMALVMKRQELWLKAIEKRIAATTAMLGSMKGVKMCGLTEILRANLHDLRVQELEISKGFRKLLIFNMGFAFLSPIFAPILTFTVFAVLSKNSNGDSILDTARVFTSLSLFALLTEPLQSLMMSLAMFMGAVGCFKRIQEFLDTAPRADTRRKPAYLEESLSADSEISSLSNSWRGAKKGSNVSLSDRTNVLSSTLSVPRTEQSLEKLTLANYYQFSCSEAITITNGEFGWDNEKEPLLHGINIKVPRTKLTMIVGPVGSGKSTLLKGMLGELPLTRGTVELSSLRVAFCDQTPWHMNGTIRESIVGASKFDERWYKSVIRGCALDEDLSQVANGDQTKIGSKGISLSGGQSQRIALARAVYAQSDIVIIDDALSGLDAETENHVWNSLLGRDGLLRRFHSTAIVASSSAKRLPYADHIVVIDKNGTTAEQGTFEQLNKGGGYVSTFTLNPPSWDYVTEYSSDLDLTSYSNNAAQQGMTENSLEEDAARRTGDVAVYLYYIRSVGWVATWIFIVSVTIFTFCNAFPHMWLKWWAAENAVIPNSRLGYWLGIYSMLGGIAIFFLLVSCWQLIITMVPICGEVFHGRLLQTVLSAPMKFFATTDTGVTLNRFSQDLSLIDMELPVACLNTFATFVLCLAQLALIGVASSWASLSFPVILLALYLIQKVYLRTSRQLRFLDLEAKAPLYTQFVEMLSGVATVRAFCWQTFLEAKTKTLLDRSQRPFYLMYSIQRWLTVVLDLVVAAVAVLLMTLVVVLRGRFNAGSVGVALVNVILFGQSIKMLVHFWTTLETQIGSIARIKSFTTEVTPEDLDCETDVPPPAWPKTGRIDFRGIEAGYSPNRPVLKNVTLSIEPGQKIGICGRTGSGKSSLVMSLFRMIELSGGCISIDGLDISRIRRQEIRSRLLAVPQESYLLSGSIRLNADPLKQSSDEQITDALKTVQLWETVLEKTEDKATAGAPCSSLDADIESLHLSHGQKQLFCLARAMLRRGRILVLDEATSNIDSESDVIVQRVIRSKFANHTIIAVAHKLDSILDFDKVAVLDRGELKEYDSPYELLNQPGSAFAKLYHSTKVEAEDAH</sequence>
<dbReference type="InterPro" id="IPR044746">
    <property type="entry name" value="ABCC_6TM_D1"/>
</dbReference>
<keyword evidence="7" id="KW-0067">ATP-binding</keyword>
<dbReference type="Proteomes" id="UP000606974">
    <property type="component" value="Unassembled WGS sequence"/>
</dbReference>
<comment type="caution">
    <text evidence="14">The sequence shown here is derived from an EMBL/GenBank/DDBJ whole genome shotgun (WGS) entry which is preliminary data.</text>
</comment>
<dbReference type="InterPro" id="IPR003593">
    <property type="entry name" value="AAA+_ATPase"/>
</dbReference>
<dbReference type="Gene3D" id="1.20.1560.10">
    <property type="entry name" value="ABC transporter type 1, transmembrane domain"/>
    <property type="match status" value="2"/>
</dbReference>
<dbReference type="SUPFAM" id="SSF52540">
    <property type="entry name" value="P-loop containing nucleoside triphosphate hydrolases"/>
    <property type="match status" value="2"/>
</dbReference>
<gene>
    <name evidence="14" type="ORF">GJ744_004443</name>
</gene>
<dbReference type="CDD" id="cd03244">
    <property type="entry name" value="ABCC_MRP_domain2"/>
    <property type="match status" value="1"/>
</dbReference>
<dbReference type="SMART" id="SM00382">
    <property type="entry name" value="AAA"/>
    <property type="match status" value="2"/>
</dbReference>
<dbReference type="PANTHER" id="PTHR24223">
    <property type="entry name" value="ATP-BINDING CASSETTE SUB-FAMILY C"/>
    <property type="match status" value="1"/>
</dbReference>
<dbReference type="InterPro" id="IPR003439">
    <property type="entry name" value="ABC_transporter-like_ATP-bd"/>
</dbReference>
<evidence type="ECO:0000256" key="2">
    <source>
        <dbReference type="ARBA" id="ARBA00009726"/>
    </source>
</evidence>
<dbReference type="CDD" id="cd18579">
    <property type="entry name" value="ABC_6TM_ABCC_D1"/>
    <property type="match status" value="1"/>
</dbReference>
<evidence type="ECO:0000256" key="7">
    <source>
        <dbReference type="ARBA" id="ARBA00022840"/>
    </source>
</evidence>
<evidence type="ECO:0000256" key="10">
    <source>
        <dbReference type="ARBA" id="ARBA00023180"/>
    </source>
</evidence>
<dbReference type="GO" id="GO:0005886">
    <property type="term" value="C:plasma membrane"/>
    <property type="evidence" value="ECO:0007669"/>
    <property type="project" value="UniProtKB-SubCell"/>
</dbReference>
<feature type="transmembrane region" description="Helical" evidence="11">
    <location>
        <begin position="101"/>
        <end position="120"/>
    </location>
</feature>
<evidence type="ECO:0000313" key="14">
    <source>
        <dbReference type="EMBL" id="KAF7514118.1"/>
    </source>
</evidence>
<feature type="domain" description="ABC transmembrane type-1" evidence="13">
    <location>
        <begin position="277"/>
        <end position="555"/>
    </location>
</feature>
<evidence type="ECO:0000259" key="12">
    <source>
        <dbReference type="PROSITE" id="PS50893"/>
    </source>
</evidence>
<reference evidence="14" key="1">
    <citation type="submission" date="2020-02" db="EMBL/GenBank/DDBJ databases">
        <authorList>
            <person name="Palmer J.M."/>
        </authorList>
    </citation>
    <scope>NUCLEOTIDE SEQUENCE</scope>
    <source>
        <strain evidence="14">EPUS1.4</strain>
        <tissue evidence="14">Thallus</tissue>
    </source>
</reference>
<dbReference type="CDD" id="cd03250">
    <property type="entry name" value="ABCC_MRP_domain1"/>
    <property type="match status" value="1"/>
</dbReference>
<keyword evidence="6" id="KW-0547">Nucleotide-binding</keyword>
<dbReference type="InterPro" id="IPR056227">
    <property type="entry name" value="TMD0_ABC"/>
</dbReference>
<keyword evidence="15" id="KW-1185">Reference proteome</keyword>
<dbReference type="CDD" id="cd18580">
    <property type="entry name" value="ABC_6TM_ABCC_D2"/>
    <property type="match status" value="1"/>
</dbReference>
<evidence type="ECO:0000313" key="15">
    <source>
        <dbReference type="Proteomes" id="UP000606974"/>
    </source>
</evidence>
<feature type="domain" description="ABC transmembrane type-1" evidence="13">
    <location>
        <begin position="935"/>
        <end position="1215"/>
    </location>
</feature>
<feature type="transmembrane region" description="Helical" evidence="11">
    <location>
        <begin position="405"/>
        <end position="430"/>
    </location>
</feature>
<dbReference type="InterPro" id="IPR027417">
    <property type="entry name" value="P-loop_NTPase"/>
</dbReference>
<dbReference type="Pfam" id="PF00664">
    <property type="entry name" value="ABC_membrane"/>
    <property type="match status" value="2"/>
</dbReference>
<comment type="similarity">
    <text evidence="2">Belongs to the ABC transporter superfamily. ABCC family. Conjugate transporter (TC 3.A.1.208) subfamily.</text>
</comment>
<dbReference type="PANTHER" id="PTHR24223:SF269">
    <property type="entry name" value="ABC MULTIDRUG TRANSPORTER (EUROFUNG)-RELATED"/>
    <property type="match status" value="1"/>
</dbReference>
<name>A0A8H7ARQ3_9EURO</name>
<feature type="transmembrane region" description="Helical" evidence="11">
    <location>
        <begin position="35"/>
        <end position="56"/>
    </location>
</feature>
<feature type="transmembrane region" description="Helical" evidence="11">
    <location>
        <begin position="1073"/>
        <end position="1093"/>
    </location>
</feature>
<keyword evidence="5 11" id="KW-0812">Transmembrane</keyword>
<feature type="transmembrane region" description="Helical" evidence="11">
    <location>
        <begin position="1046"/>
        <end position="1067"/>
    </location>
</feature>
<dbReference type="InterPro" id="IPR044726">
    <property type="entry name" value="ABCC_6TM_D2"/>
</dbReference>
<evidence type="ECO:0000256" key="4">
    <source>
        <dbReference type="ARBA" id="ARBA00022475"/>
    </source>
</evidence>
<feature type="transmembrane region" description="Helical" evidence="11">
    <location>
        <begin position="971"/>
        <end position="990"/>
    </location>
</feature>
<feature type="transmembrane region" description="Helical" evidence="11">
    <location>
        <begin position="1157"/>
        <end position="1180"/>
    </location>
</feature>
<keyword evidence="8 11" id="KW-1133">Transmembrane helix</keyword>
<evidence type="ECO:0000256" key="6">
    <source>
        <dbReference type="ARBA" id="ARBA00022741"/>
    </source>
</evidence>
<feature type="domain" description="ABC transporter" evidence="12">
    <location>
        <begin position="647"/>
        <end position="874"/>
    </location>
</feature>
<keyword evidence="3" id="KW-0813">Transport</keyword>
<dbReference type="InterPro" id="IPR036640">
    <property type="entry name" value="ABC1_TM_sf"/>
</dbReference>
<dbReference type="InterPro" id="IPR017871">
    <property type="entry name" value="ABC_transporter-like_CS"/>
</dbReference>
<dbReference type="PROSITE" id="PS00211">
    <property type="entry name" value="ABC_TRANSPORTER_1"/>
    <property type="match status" value="2"/>
</dbReference>
<evidence type="ECO:0000256" key="9">
    <source>
        <dbReference type="ARBA" id="ARBA00023136"/>
    </source>
</evidence>
<organism evidence="14 15">
    <name type="scientific">Endocarpon pusillum</name>
    <dbReference type="NCBI Taxonomy" id="364733"/>
    <lineage>
        <taxon>Eukaryota</taxon>
        <taxon>Fungi</taxon>
        <taxon>Dikarya</taxon>
        <taxon>Ascomycota</taxon>
        <taxon>Pezizomycotina</taxon>
        <taxon>Eurotiomycetes</taxon>
        <taxon>Chaetothyriomycetidae</taxon>
        <taxon>Verrucariales</taxon>
        <taxon>Verrucariaceae</taxon>
        <taxon>Endocarpon</taxon>
    </lineage>
</organism>
<dbReference type="Pfam" id="PF00005">
    <property type="entry name" value="ABC_tran"/>
    <property type="match status" value="2"/>
</dbReference>
<feature type="domain" description="ABC transporter" evidence="12">
    <location>
        <begin position="1252"/>
        <end position="1493"/>
    </location>
</feature>
<dbReference type="GO" id="GO:0005524">
    <property type="term" value="F:ATP binding"/>
    <property type="evidence" value="ECO:0007669"/>
    <property type="project" value="UniProtKB-KW"/>
</dbReference>
<dbReference type="FunFam" id="3.40.50.300:FF:000838">
    <property type="entry name" value="ABC multidrug transporter (Eurofung)"/>
    <property type="match status" value="1"/>
</dbReference>
<dbReference type="GO" id="GO:0140359">
    <property type="term" value="F:ABC-type transporter activity"/>
    <property type="evidence" value="ECO:0007669"/>
    <property type="project" value="InterPro"/>
</dbReference>
<feature type="transmembrane region" description="Helical" evidence="11">
    <location>
        <begin position="534"/>
        <end position="557"/>
    </location>
</feature>
<dbReference type="FunFam" id="3.40.50.300:FF:001854">
    <property type="entry name" value="ABC multidrug transporter (Eurofung)"/>
    <property type="match status" value="1"/>
</dbReference>
<dbReference type="Pfam" id="PF24357">
    <property type="entry name" value="TMD0_ABC"/>
    <property type="match status" value="1"/>
</dbReference>
<evidence type="ECO:0000256" key="5">
    <source>
        <dbReference type="ARBA" id="ARBA00022692"/>
    </source>
</evidence>
<evidence type="ECO:0000256" key="11">
    <source>
        <dbReference type="SAM" id="Phobius"/>
    </source>
</evidence>
<feature type="transmembrane region" description="Helical" evidence="11">
    <location>
        <begin position="68"/>
        <end position="89"/>
    </location>
</feature>
<dbReference type="OrthoDB" id="6500128at2759"/>
<feature type="transmembrane region" description="Helical" evidence="11">
    <location>
        <begin position="489"/>
        <end position="514"/>
    </location>
</feature>
<dbReference type="PROSITE" id="PS50929">
    <property type="entry name" value="ABC_TM1F"/>
    <property type="match status" value="2"/>
</dbReference>
<keyword evidence="4" id="KW-1003">Cell membrane</keyword>
<evidence type="ECO:0000256" key="3">
    <source>
        <dbReference type="ARBA" id="ARBA00022448"/>
    </source>
</evidence>
<proteinExistence type="inferred from homology"/>
<feature type="transmembrane region" description="Helical" evidence="11">
    <location>
        <begin position="309"/>
        <end position="326"/>
    </location>
</feature>
<protein>
    <submittedName>
        <fullName evidence="14">Uncharacterized protein</fullName>
    </submittedName>
</protein>
<evidence type="ECO:0000256" key="1">
    <source>
        <dbReference type="ARBA" id="ARBA00004651"/>
    </source>
</evidence>
<dbReference type="InterPro" id="IPR011527">
    <property type="entry name" value="ABC1_TM_dom"/>
</dbReference>
<dbReference type="Gene3D" id="3.40.50.300">
    <property type="entry name" value="P-loop containing nucleotide triphosphate hydrolases"/>
    <property type="match status" value="2"/>
</dbReference>
<dbReference type="GO" id="GO:0016887">
    <property type="term" value="F:ATP hydrolysis activity"/>
    <property type="evidence" value="ECO:0007669"/>
    <property type="project" value="InterPro"/>
</dbReference>
<comment type="subcellular location">
    <subcellularLocation>
        <location evidence="1">Cell membrane</location>
        <topology evidence="1">Multi-pass membrane protein</topology>
    </subcellularLocation>
</comment>
<dbReference type="EMBL" id="JAACFV010000002">
    <property type="protein sequence ID" value="KAF7514118.1"/>
    <property type="molecule type" value="Genomic_DNA"/>
</dbReference>
<accession>A0A8H7ARQ3</accession>
<feature type="transmembrane region" description="Helical" evidence="11">
    <location>
        <begin position="924"/>
        <end position="951"/>
    </location>
</feature>